<feature type="transmembrane region" description="Helical" evidence="11">
    <location>
        <begin position="214"/>
        <end position="231"/>
    </location>
</feature>
<organism evidence="14 15">
    <name type="scientific">Dinothrombium tinctorium</name>
    <dbReference type="NCBI Taxonomy" id="1965070"/>
    <lineage>
        <taxon>Eukaryota</taxon>
        <taxon>Metazoa</taxon>
        <taxon>Ecdysozoa</taxon>
        <taxon>Arthropoda</taxon>
        <taxon>Chelicerata</taxon>
        <taxon>Arachnida</taxon>
        <taxon>Acari</taxon>
        <taxon>Acariformes</taxon>
        <taxon>Trombidiformes</taxon>
        <taxon>Prostigmata</taxon>
        <taxon>Anystina</taxon>
        <taxon>Parasitengona</taxon>
        <taxon>Trombidioidea</taxon>
        <taxon>Trombidiidae</taxon>
        <taxon>Dinothrombium</taxon>
    </lineage>
</organism>
<dbReference type="InterPro" id="IPR036734">
    <property type="entry name" value="Neur_chan_lig-bd_sf"/>
</dbReference>
<dbReference type="Gene3D" id="2.70.170.10">
    <property type="entry name" value="Neurotransmitter-gated ion-channel ligand-binding domain"/>
    <property type="match status" value="1"/>
</dbReference>
<comment type="caution">
    <text evidence="14">The sequence shown here is derived from an EMBL/GenBank/DDBJ whole genome shotgun (WGS) entry which is preliminary data.</text>
</comment>
<evidence type="ECO:0000256" key="7">
    <source>
        <dbReference type="ARBA" id="ARBA00022989"/>
    </source>
</evidence>
<dbReference type="PANTHER" id="PTHR18945">
    <property type="entry name" value="NEUROTRANSMITTER GATED ION CHANNEL"/>
    <property type="match status" value="1"/>
</dbReference>
<keyword evidence="14" id="KW-0675">Receptor</keyword>
<dbReference type="OrthoDB" id="6511516at2759"/>
<dbReference type="InterPro" id="IPR006201">
    <property type="entry name" value="Neur_channel"/>
</dbReference>
<dbReference type="GO" id="GO:0005230">
    <property type="term" value="F:extracellular ligand-gated monoatomic ion channel activity"/>
    <property type="evidence" value="ECO:0007669"/>
    <property type="project" value="InterPro"/>
</dbReference>
<dbReference type="InterPro" id="IPR038050">
    <property type="entry name" value="Neuro_actylchol_rec"/>
</dbReference>
<evidence type="ECO:0000256" key="6">
    <source>
        <dbReference type="ARBA" id="ARBA00022729"/>
    </source>
</evidence>
<evidence type="ECO:0000259" key="12">
    <source>
        <dbReference type="Pfam" id="PF02931"/>
    </source>
</evidence>
<keyword evidence="6" id="KW-0732">Signal</keyword>
<evidence type="ECO:0000259" key="13">
    <source>
        <dbReference type="Pfam" id="PF02932"/>
    </source>
</evidence>
<dbReference type="Pfam" id="PF02931">
    <property type="entry name" value="Neur_chan_LBD"/>
    <property type="match status" value="1"/>
</dbReference>
<keyword evidence="3" id="KW-0813">Transport</keyword>
<keyword evidence="4" id="KW-1003">Cell membrane</keyword>
<keyword evidence="8" id="KW-0406">Ion transport</keyword>
<evidence type="ECO:0000313" key="14">
    <source>
        <dbReference type="EMBL" id="RWS01375.1"/>
    </source>
</evidence>
<dbReference type="InterPro" id="IPR006202">
    <property type="entry name" value="Neur_chan_lig-bd"/>
</dbReference>
<proteinExistence type="predicted"/>
<protein>
    <submittedName>
        <fullName evidence="14">Glycine receptor subunit alpha-2-like protein</fullName>
    </submittedName>
</protein>
<dbReference type="Pfam" id="PF02932">
    <property type="entry name" value="Neur_chan_memb"/>
    <property type="match status" value="1"/>
</dbReference>
<keyword evidence="5 11" id="KW-0812">Transmembrane</keyword>
<evidence type="ECO:0000256" key="9">
    <source>
        <dbReference type="ARBA" id="ARBA00023136"/>
    </source>
</evidence>
<dbReference type="Gene3D" id="1.20.58.390">
    <property type="entry name" value="Neurotransmitter-gated ion-channel transmembrane domain"/>
    <property type="match status" value="1"/>
</dbReference>
<dbReference type="STRING" id="1965070.A0A443QEC0"/>
<keyword evidence="10" id="KW-0407">Ion channel</keyword>
<gene>
    <name evidence="14" type="ORF">B4U79_10665</name>
</gene>
<feature type="transmembrane region" description="Helical" evidence="11">
    <location>
        <begin position="184"/>
        <end position="207"/>
    </location>
</feature>
<sequence>EFRLDHFWTYEWSVGKDSCFDYLKRITKSNDTDTLFIDDTYVIRGESRKYIWIPEIYIPEAKKIELPTAIGQNSLLLLFVDSSGVCHLKHEIRVATIVACKMDFRDYPYDKQICHFRLRNHYYPMNTLMIKWSEKGVVRARKIKLNNYRFSFVFKSYNETPLNENEEFSYLEVDFIFERQLSHFIVQVVCPSIIITTVAYASFWVGVETGASRFQMTVVTLLSLITQFVGVKADLPPVSYVSCVDIWMLVCMLFVFSAAIELAAVNFLFKRRNRIIEKCKREIERRKNILQNLSQIDEFKAANAFNSGNKGPFLVECGNVKQLISWHNNKLIAIPTINENLDLPDLALRVDQ</sequence>
<evidence type="ECO:0000256" key="1">
    <source>
        <dbReference type="ARBA" id="ARBA00004141"/>
    </source>
</evidence>
<dbReference type="InterPro" id="IPR036719">
    <property type="entry name" value="Neuro-gated_channel_TM_sf"/>
</dbReference>
<keyword evidence="15" id="KW-1185">Reference proteome</keyword>
<evidence type="ECO:0000256" key="4">
    <source>
        <dbReference type="ARBA" id="ARBA00022475"/>
    </source>
</evidence>
<feature type="domain" description="Neurotransmitter-gated ion-channel transmembrane" evidence="13">
    <location>
        <begin position="189"/>
        <end position="303"/>
    </location>
</feature>
<dbReference type="PRINTS" id="PR00253">
    <property type="entry name" value="GABAARECEPTR"/>
</dbReference>
<dbReference type="GO" id="GO:0099095">
    <property type="term" value="F:ligand-gated monoatomic anion channel activity"/>
    <property type="evidence" value="ECO:0007669"/>
    <property type="project" value="UniProtKB-ARBA"/>
</dbReference>
<dbReference type="InterPro" id="IPR006028">
    <property type="entry name" value="GABAA/Glycine_rcpt"/>
</dbReference>
<feature type="domain" description="Neurotransmitter-gated ion-channel ligand-binding" evidence="12">
    <location>
        <begin position="49"/>
        <end position="158"/>
    </location>
</feature>
<evidence type="ECO:0000256" key="2">
    <source>
        <dbReference type="ARBA" id="ARBA00004236"/>
    </source>
</evidence>
<reference evidence="14 15" key="1">
    <citation type="journal article" date="2018" name="Gigascience">
        <title>Genomes of trombidid mites reveal novel predicted allergens and laterally-transferred genes associated with secondary metabolism.</title>
        <authorList>
            <person name="Dong X."/>
            <person name="Chaisiri K."/>
            <person name="Xia D."/>
            <person name="Armstrong S.D."/>
            <person name="Fang Y."/>
            <person name="Donnelly M.J."/>
            <person name="Kadowaki T."/>
            <person name="McGarry J.W."/>
            <person name="Darby A.C."/>
            <person name="Makepeace B.L."/>
        </authorList>
    </citation>
    <scope>NUCLEOTIDE SEQUENCE [LARGE SCALE GENOMIC DNA]</scope>
    <source>
        <strain evidence="14">UoL-WK</strain>
    </source>
</reference>
<dbReference type="SUPFAM" id="SSF90112">
    <property type="entry name" value="Neurotransmitter-gated ion-channel transmembrane pore"/>
    <property type="match status" value="1"/>
</dbReference>
<dbReference type="GO" id="GO:0004888">
    <property type="term" value="F:transmembrane signaling receptor activity"/>
    <property type="evidence" value="ECO:0007669"/>
    <property type="project" value="InterPro"/>
</dbReference>
<dbReference type="InterPro" id="IPR006029">
    <property type="entry name" value="Neurotrans-gated_channel_TM"/>
</dbReference>
<dbReference type="CDD" id="cd19049">
    <property type="entry name" value="LGIC_TM_anion"/>
    <property type="match status" value="1"/>
</dbReference>
<name>A0A443QEC0_9ACAR</name>
<evidence type="ECO:0000256" key="3">
    <source>
        <dbReference type="ARBA" id="ARBA00022448"/>
    </source>
</evidence>
<evidence type="ECO:0000256" key="10">
    <source>
        <dbReference type="ARBA" id="ARBA00023303"/>
    </source>
</evidence>
<feature type="transmembrane region" description="Helical" evidence="11">
    <location>
        <begin position="246"/>
        <end position="269"/>
    </location>
</feature>
<evidence type="ECO:0000256" key="11">
    <source>
        <dbReference type="SAM" id="Phobius"/>
    </source>
</evidence>
<keyword evidence="9 11" id="KW-0472">Membrane</keyword>
<evidence type="ECO:0000256" key="5">
    <source>
        <dbReference type="ARBA" id="ARBA00022692"/>
    </source>
</evidence>
<dbReference type="SUPFAM" id="SSF63712">
    <property type="entry name" value="Nicotinic receptor ligand binding domain-like"/>
    <property type="match status" value="1"/>
</dbReference>
<comment type="subcellular location">
    <subcellularLocation>
        <location evidence="2">Cell membrane</location>
    </subcellularLocation>
    <subcellularLocation>
        <location evidence="1">Membrane</location>
        <topology evidence="1">Multi-pass membrane protein</topology>
    </subcellularLocation>
</comment>
<dbReference type="EMBL" id="NCKU01009299">
    <property type="protein sequence ID" value="RWS01375.1"/>
    <property type="molecule type" value="Genomic_DNA"/>
</dbReference>
<feature type="non-terminal residue" evidence="14">
    <location>
        <position position="352"/>
    </location>
</feature>
<dbReference type="GO" id="GO:0005254">
    <property type="term" value="F:chloride channel activity"/>
    <property type="evidence" value="ECO:0007669"/>
    <property type="project" value="UniProtKB-ARBA"/>
</dbReference>
<evidence type="ECO:0000256" key="8">
    <source>
        <dbReference type="ARBA" id="ARBA00023065"/>
    </source>
</evidence>
<feature type="non-terminal residue" evidence="14">
    <location>
        <position position="1"/>
    </location>
</feature>
<dbReference type="GO" id="GO:0005886">
    <property type="term" value="C:plasma membrane"/>
    <property type="evidence" value="ECO:0007669"/>
    <property type="project" value="UniProtKB-SubCell"/>
</dbReference>
<accession>A0A443QEC0</accession>
<evidence type="ECO:0000313" key="15">
    <source>
        <dbReference type="Proteomes" id="UP000285301"/>
    </source>
</evidence>
<dbReference type="PROSITE" id="PS00236">
    <property type="entry name" value="NEUROTR_ION_CHANNEL"/>
    <property type="match status" value="1"/>
</dbReference>
<keyword evidence="7 11" id="KW-1133">Transmembrane helix</keyword>
<dbReference type="InterPro" id="IPR018000">
    <property type="entry name" value="Neurotransmitter_ion_chnl_CS"/>
</dbReference>
<dbReference type="Proteomes" id="UP000285301">
    <property type="component" value="Unassembled WGS sequence"/>
</dbReference>
<dbReference type="AlphaFoldDB" id="A0A443QEC0"/>